<dbReference type="Proteomes" id="UP000250223">
    <property type="component" value="Unassembled WGS sequence"/>
</dbReference>
<dbReference type="Pfam" id="PF02875">
    <property type="entry name" value="Mur_ligase_C"/>
    <property type="match status" value="1"/>
</dbReference>
<keyword evidence="1 10" id="KW-0963">Cytoplasm</keyword>
<dbReference type="PANTHER" id="PTHR43024:SF1">
    <property type="entry name" value="UDP-N-ACETYLMURAMOYL-TRIPEPTIDE--D-ALANYL-D-ALANINE LIGASE"/>
    <property type="match status" value="1"/>
</dbReference>
<dbReference type="GO" id="GO:0005737">
    <property type="term" value="C:cytoplasm"/>
    <property type="evidence" value="ECO:0007669"/>
    <property type="project" value="UniProtKB-SubCell"/>
</dbReference>
<dbReference type="GO" id="GO:0008360">
    <property type="term" value="P:regulation of cell shape"/>
    <property type="evidence" value="ECO:0007669"/>
    <property type="project" value="UniProtKB-KW"/>
</dbReference>
<dbReference type="PANTHER" id="PTHR43024">
    <property type="entry name" value="UDP-N-ACETYLMURAMOYL-TRIPEPTIDE--D-ALANYL-D-ALANINE LIGASE"/>
    <property type="match status" value="1"/>
</dbReference>
<evidence type="ECO:0000259" key="14">
    <source>
        <dbReference type="Pfam" id="PF08245"/>
    </source>
</evidence>
<dbReference type="InterPro" id="IPR004101">
    <property type="entry name" value="Mur_ligase_C"/>
</dbReference>
<dbReference type="Pfam" id="PF08245">
    <property type="entry name" value="Mur_ligase_M"/>
    <property type="match status" value="1"/>
</dbReference>
<keyword evidence="6 10" id="KW-0133">Cell shape</keyword>
<organism evidence="15 16">
    <name type="scientific">Clostridium cochlearium</name>
    <dbReference type="NCBI Taxonomy" id="1494"/>
    <lineage>
        <taxon>Bacteria</taxon>
        <taxon>Bacillati</taxon>
        <taxon>Bacillota</taxon>
        <taxon>Clostridia</taxon>
        <taxon>Eubacteriales</taxon>
        <taxon>Clostridiaceae</taxon>
        <taxon>Clostridium</taxon>
    </lineage>
</organism>
<evidence type="ECO:0000256" key="11">
    <source>
        <dbReference type="RuleBase" id="RU004136"/>
    </source>
</evidence>
<dbReference type="NCBIfam" id="TIGR01143">
    <property type="entry name" value="murF"/>
    <property type="match status" value="1"/>
</dbReference>
<comment type="subcellular location">
    <subcellularLocation>
        <location evidence="10 11">Cytoplasm</location>
    </subcellularLocation>
</comment>
<feature type="domain" description="Mur ligase N-terminal catalytic" evidence="12">
    <location>
        <begin position="29"/>
        <end position="102"/>
    </location>
</feature>
<protein>
    <recommendedName>
        <fullName evidence="10 11">UDP-N-acetylmuramoyl-tripeptide--D-alanyl-D-alanine ligase</fullName>
        <ecNumber evidence="10 11">6.3.2.10</ecNumber>
    </recommendedName>
    <alternativeName>
        <fullName evidence="10">D-alanyl-D-alanine-adding enzyme</fullName>
    </alternativeName>
</protein>
<dbReference type="GO" id="GO:0008766">
    <property type="term" value="F:UDP-N-acetylmuramoylalanyl-D-glutamyl-2,6-diaminopimelate-D-alanyl-D-alanine ligase activity"/>
    <property type="evidence" value="ECO:0007669"/>
    <property type="project" value="RHEA"/>
</dbReference>
<name>A0A2X2W320_CLOCO</name>
<dbReference type="SUPFAM" id="SSF53244">
    <property type="entry name" value="MurD-like peptide ligases, peptide-binding domain"/>
    <property type="match status" value="1"/>
</dbReference>
<dbReference type="SUPFAM" id="SSF63418">
    <property type="entry name" value="MurE/MurF N-terminal domain"/>
    <property type="match status" value="1"/>
</dbReference>
<evidence type="ECO:0000259" key="13">
    <source>
        <dbReference type="Pfam" id="PF02875"/>
    </source>
</evidence>
<dbReference type="EC" id="6.3.2.10" evidence="10 11"/>
<evidence type="ECO:0000256" key="4">
    <source>
        <dbReference type="ARBA" id="ARBA00022741"/>
    </source>
</evidence>
<keyword evidence="5 10" id="KW-0067">ATP-binding</keyword>
<dbReference type="UniPathway" id="UPA00219"/>
<keyword evidence="7 10" id="KW-0573">Peptidoglycan synthesis</keyword>
<evidence type="ECO:0000256" key="7">
    <source>
        <dbReference type="ARBA" id="ARBA00022984"/>
    </source>
</evidence>
<dbReference type="InterPro" id="IPR036565">
    <property type="entry name" value="Mur-like_cat_sf"/>
</dbReference>
<dbReference type="Pfam" id="PF01225">
    <property type="entry name" value="Mur_ligase"/>
    <property type="match status" value="1"/>
</dbReference>
<feature type="domain" description="Mur ligase C-terminal" evidence="13">
    <location>
        <begin position="322"/>
        <end position="449"/>
    </location>
</feature>
<comment type="pathway">
    <text evidence="10 11">Cell wall biogenesis; peptidoglycan biosynthesis.</text>
</comment>
<dbReference type="Gene3D" id="3.90.190.20">
    <property type="entry name" value="Mur ligase, C-terminal domain"/>
    <property type="match status" value="1"/>
</dbReference>
<dbReference type="SUPFAM" id="SSF53623">
    <property type="entry name" value="MurD-like peptide ligases, catalytic domain"/>
    <property type="match status" value="1"/>
</dbReference>
<dbReference type="GO" id="GO:0009252">
    <property type="term" value="P:peptidoglycan biosynthetic process"/>
    <property type="evidence" value="ECO:0007669"/>
    <property type="project" value="UniProtKB-UniRule"/>
</dbReference>
<keyword evidence="2 10" id="KW-0436">Ligase</keyword>
<evidence type="ECO:0000256" key="8">
    <source>
        <dbReference type="ARBA" id="ARBA00023306"/>
    </source>
</evidence>
<dbReference type="Gene3D" id="3.40.1390.10">
    <property type="entry name" value="MurE/MurF, N-terminal domain"/>
    <property type="match status" value="1"/>
</dbReference>
<dbReference type="GO" id="GO:0051301">
    <property type="term" value="P:cell division"/>
    <property type="evidence" value="ECO:0007669"/>
    <property type="project" value="UniProtKB-KW"/>
</dbReference>
<comment type="function">
    <text evidence="10 11">Involved in cell wall formation. Catalyzes the final step in the synthesis of UDP-N-acetylmuramoyl-pentapeptide, the precursor of murein.</text>
</comment>
<dbReference type="InterPro" id="IPR035911">
    <property type="entry name" value="MurE/MurF_N"/>
</dbReference>
<evidence type="ECO:0000259" key="12">
    <source>
        <dbReference type="Pfam" id="PF01225"/>
    </source>
</evidence>
<feature type="binding site" evidence="10">
    <location>
        <begin position="115"/>
        <end position="121"/>
    </location>
    <ligand>
        <name>ATP</name>
        <dbReference type="ChEBI" id="CHEBI:30616"/>
    </ligand>
</feature>
<reference evidence="15 16" key="1">
    <citation type="submission" date="2018-06" db="EMBL/GenBank/DDBJ databases">
        <authorList>
            <consortium name="Pathogen Informatics"/>
            <person name="Doyle S."/>
        </authorList>
    </citation>
    <scope>NUCLEOTIDE SEQUENCE [LARGE SCALE GENOMIC DNA]</scope>
    <source>
        <strain evidence="15 16">NCTC13028</strain>
    </source>
</reference>
<evidence type="ECO:0000256" key="2">
    <source>
        <dbReference type="ARBA" id="ARBA00022598"/>
    </source>
</evidence>
<dbReference type="HAMAP" id="MF_02019">
    <property type="entry name" value="MurF"/>
    <property type="match status" value="1"/>
</dbReference>
<dbReference type="AlphaFoldDB" id="A0A2X2W320"/>
<evidence type="ECO:0000256" key="3">
    <source>
        <dbReference type="ARBA" id="ARBA00022618"/>
    </source>
</evidence>
<evidence type="ECO:0000256" key="10">
    <source>
        <dbReference type="HAMAP-Rule" id="MF_02019"/>
    </source>
</evidence>
<dbReference type="InterPro" id="IPR051046">
    <property type="entry name" value="MurCDEF_CellWall_CoF430Synth"/>
</dbReference>
<evidence type="ECO:0000313" key="16">
    <source>
        <dbReference type="Proteomes" id="UP000250223"/>
    </source>
</evidence>
<keyword evidence="9 10" id="KW-0961">Cell wall biogenesis/degradation</keyword>
<evidence type="ECO:0000256" key="6">
    <source>
        <dbReference type="ARBA" id="ARBA00022960"/>
    </source>
</evidence>
<dbReference type="GO" id="GO:0047480">
    <property type="term" value="F:UDP-N-acetylmuramoyl-tripeptide-D-alanyl-D-alanine ligase activity"/>
    <property type="evidence" value="ECO:0007669"/>
    <property type="project" value="UniProtKB-UniRule"/>
</dbReference>
<comment type="catalytic activity">
    <reaction evidence="10 11">
        <text>D-alanyl-D-alanine + UDP-N-acetyl-alpha-D-muramoyl-L-alanyl-gamma-D-glutamyl-meso-2,6-diaminopimelate + ATP = UDP-N-acetyl-alpha-D-muramoyl-L-alanyl-gamma-D-glutamyl-meso-2,6-diaminopimeloyl-D-alanyl-D-alanine + ADP + phosphate + H(+)</text>
        <dbReference type="Rhea" id="RHEA:28374"/>
        <dbReference type="ChEBI" id="CHEBI:15378"/>
        <dbReference type="ChEBI" id="CHEBI:30616"/>
        <dbReference type="ChEBI" id="CHEBI:43474"/>
        <dbReference type="ChEBI" id="CHEBI:57822"/>
        <dbReference type="ChEBI" id="CHEBI:61386"/>
        <dbReference type="ChEBI" id="CHEBI:83905"/>
        <dbReference type="ChEBI" id="CHEBI:456216"/>
        <dbReference type="EC" id="6.3.2.10"/>
    </reaction>
</comment>
<keyword evidence="3 10" id="KW-0132">Cell division</keyword>
<dbReference type="RefSeq" id="WP_096635528.1">
    <property type="nucleotide sequence ID" value="NZ_CP173238.1"/>
</dbReference>
<evidence type="ECO:0000256" key="9">
    <source>
        <dbReference type="ARBA" id="ARBA00023316"/>
    </source>
</evidence>
<dbReference type="InterPro" id="IPR005863">
    <property type="entry name" value="UDP-N-AcMur_synth"/>
</dbReference>
<dbReference type="GO" id="GO:0005524">
    <property type="term" value="F:ATP binding"/>
    <property type="evidence" value="ECO:0007669"/>
    <property type="project" value="UniProtKB-UniRule"/>
</dbReference>
<evidence type="ECO:0000313" key="15">
    <source>
        <dbReference type="EMBL" id="SQB34894.1"/>
    </source>
</evidence>
<dbReference type="InterPro" id="IPR013221">
    <property type="entry name" value="Mur_ligase_cen"/>
</dbReference>
<keyword evidence="4 10" id="KW-0547">Nucleotide-binding</keyword>
<evidence type="ECO:0000256" key="5">
    <source>
        <dbReference type="ARBA" id="ARBA00022840"/>
    </source>
</evidence>
<dbReference type="Gene3D" id="3.40.1190.10">
    <property type="entry name" value="Mur-like, catalytic domain"/>
    <property type="match status" value="1"/>
</dbReference>
<evidence type="ECO:0000256" key="1">
    <source>
        <dbReference type="ARBA" id="ARBA00022490"/>
    </source>
</evidence>
<accession>A0A2X2W320</accession>
<dbReference type="EMBL" id="UAWC01000018">
    <property type="protein sequence ID" value="SQB34894.1"/>
    <property type="molecule type" value="Genomic_DNA"/>
</dbReference>
<comment type="similarity">
    <text evidence="10">Belongs to the MurCDEF family. MurF subfamily.</text>
</comment>
<dbReference type="InterPro" id="IPR036615">
    <property type="entry name" value="Mur_ligase_C_dom_sf"/>
</dbReference>
<gene>
    <name evidence="10 15" type="primary">murF</name>
    <name evidence="15" type="ORF">NCTC13028_01575</name>
</gene>
<dbReference type="GO" id="GO:0071555">
    <property type="term" value="P:cell wall organization"/>
    <property type="evidence" value="ECO:0007669"/>
    <property type="project" value="UniProtKB-KW"/>
</dbReference>
<feature type="domain" description="Mur ligase central" evidence="14">
    <location>
        <begin position="113"/>
        <end position="299"/>
    </location>
</feature>
<keyword evidence="8 10" id="KW-0131">Cell cycle</keyword>
<dbReference type="InterPro" id="IPR000713">
    <property type="entry name" value="Mur_ligase_N"/>
</dbReference>
<proteinExistence type="inferred from homology"/>
<sequence length="461" mass="51986">MEYLSLEDIVKAVSGEVLIKGNKFDWQYVSTDTRKIEEKAIFIALKGERFNGNEYVDTASQKGAYICIVDEVHFKKEEIKDYTTIIKVENTGKALLDLAKYYKSKLKIKVVAITGSTGKTSTKDLTAAVLNSKYKVFKTQGNFNNEIGLPLMIFKLDKSYDIAVLEMGMSDFGEIHRMAETALPDVAIITNIGISHIENLKSRENILKAKLEITDFFGDNNILIVNGEDELLGNLQEEKYKLIKTGLEKNHNIYAYDINLNEKKVSFEVLESETNKKVYINVPVPGKHNVLNSLLAIACGRVLGIEFEDIKKGILNLETTSMRLDIVKGKKFNIVDDSYNASPDSMRAAIDVLCNIKGKKRYAVLGTMKELGEESHRAHREIGKYAGEKSINLIVLGDFSKSYIEGYLEGSENNSNRGYILEAKDKDEVITYLNDHLDSEDVVLFKASRSEHFEEMVESFK</sequence>